<keyword evidence="5" id="KW-1133">Transmembrane helix</keyword>
<keyword evidence="9" id="KW-1185">Reference proteome</keyword>
<gene>
    <name evidence="8" type="ORF">THTE_1282</name>
</gene>
<protein>
    <submittedName>
        <fullName evidence="8">Biopolymer transport protein ExbD/TolR</fullName>
    </submittedName>
</protein>
<evidence type="ECO:0000256" key="2">
    <source>
        <dbReference type="ARBA" id="ARBA00005811"/>
    </source>
</evidence>
<dbReference type="Gene3D" id="3.30.420.270">
    <property type="match status" value="1"/>
</dbReference>
<dbReference type="KEGG" id="ttf:THTE_1282"/>
<evidence type="ECO:0000256" key="6">
    <source>
        <dbReference type="ARBA" id="ARBA00023136"/>
    </source>
</evidence>
<dbReference type="Pfam" id="PF02472">
    <property type="entry name" value="ExbD"/>
    <property type="match status" value="1"/>
</dbReference>
<dbReference type="GO" id="GO:0005886">
    <property type="term" value="C:plasma membrane"/>
    <property type="evidence" value="ECO:0007669"/>
    <property type="project" value="UniProtKB-SubCell"/>
</dbReference>
<name>A0A286RD41_9BACT</name>
<evidence type="ECO:0000256" key="5">
    <source>
        <dbReference type="ARBA" id="ARBA00022989"/>
    </source>
</evidence>
<dbReference type="PANTHER" id="PTHR30558">
    <property type="entry name" value="EXBD MEMBRANE COMPONENT OF PMF-DRIVEN MACROMOLECULE IMPORT SYSTEM"/>
    <property type="match status" value="1"/>
</dbReference>
<evidence type="ECO:0000256" key="4">
    <source>
        <dbReference type="ARBA" id="ARBA00022692"/>
    </source>
</evidence>
<dbReference type="GO" id="GO:0022857">
    <property type="term" value="F:transmembrane transporter activity"/>
    <property type="evidence" value="ECO:0007669"/>
    <property type="project" value="InterPro"/>
</dbReference>
<keyword evidence="4 7" id="KW-0812">Transmembrane</keyword>
<evidence type="ECO:0000313" key="9">
    <source>
        <dbReference type="Proteomes" id="UP000215086"/>
    </source>
</evidence>
<comment type="subcellular location">
    <subcellularLocation>
        <location evidence="1">Cell membrane</location>
        <topology evidence="1">Single-pass membrane protein</topology>
    </subcellularLocation>
    <subcellularLocation>
        <location evidence="7">Cell membrane</location>
        <topology evidence="7">Single-pass type II membrane protein</topology>
    </subcellularLocation>
</comment>
<evidence type="ECO:0000313" key="8">
    <source>
        <dbReference type="EMBL" id="ASV73884.1"/>
    </source>
</evidence>
<keyword evidence="3" id="KW-1003">Cell membrane</keyword>
<comment type="similarity">
    <text evidence="2 7">Belongs to the ExbD/TolR family.</text>
</comment>
<keyword evidence="6" id="KW-0472">Membrane</keyword>
<dbReference type="Proteomes" id="UP000215086">
    <property type="component" value="Chromosome"/>
</dbReference>
<evidence type="ECO:0000256" key="1">
    <source>
        <dbReference type="ARBA" id="ARBA00004162"/>
    </source>
</evidence>
<keyword evidence="7" id="KW-0813">Transport</keyword>
<proteinExistence type="inferred from homology"/>
<organism evidence="8 9">
    <name type="scientific">Thermogutta terrifontis</name>
    <dbReference type="NCBI Taxonomy" id="1331910"/>
    <lineage>
        <taxon>Bacteria</taxon>
        <taxon>Pseudomonadati</taxon>
        <taxon>Planctomycetota</taxon>
        <taxon>Planctomycetia</taxon>
        <taxon>Pirellulales</taxon>
        <taxon>Thermoguttaceae</taxon>
        <taxon>Thermogutta</taxon>
    </lineage>
</organism>
<accession>A0A286RD41</accession>
<dbReference type="PANTHER" id="PTHR30558:SF3">
    <property type="entry name" value="BIOPOLYMER TRANSPORT PROTEIN EXBD-RELATED"/>
    <property type="match status" value="1"/>
</dbReference>
<dbReference type="AlphaFoldDB" id="A0A286RD41"/>
<sequence>MADNLRGTSGPCPACGHVVAFDASTSTDMSVETVEEAQNVPISFTRPEMPEEVMDMTPMVDVVFQLLIFFMMTAAFSLQKALEMPPSDNQEKTAQAQTLEELENESDFVIVRIDRDNNITVDGEDAPSDQELLNKLREAKLGQLGQGVPGRTGLLVLADPQCRHETVVKALDAGNAVGMERIRLATVEDTAF</sequence>
<evidence type="ECO:0000256" key="7">
    <source>
        <dbReference type="RuleBase" id="RU003879"/>
    </source>
</evidence>
<reference evidence="8 9" key="1">
    <citation type="journal article" name="Front. Microbiol.">
        <title>Sugar Metabolism of the First Thermophilic Planctomycete Thermogutta terrifontis: Comparative Genomic and Transcriptomic Approaches.</title>
        <authorList>
            <person name="Elcheninov A.G."/>
            <person name="Menzel P."/>
            <person name="Gudbergsdottir S.R."/>
            <person name="Slesarev A.I."/>
            <person name="Kadnikov V.V."/>
            <person name="Krogh A."/>
            <person name="Bonch-Osmolovskaya E.A."/>
            <person name="Peng X."/>
            <person name="Kublanov I.V."/>
        </authorList>
    </citation>
    <scope>NUCLEOTIDE SEQUENCE [LARGE SCALE GENOMIC DNA]</scope>
    <source>
        <strain evidence="8 9">R1</strain>
    </source>
</reference>
<evidence type="ECO:0000256" key="3">
    <source>
        <dbReference type="ARBA" id="ARBA00022475"/>
    </source>
</evidence>
<dbReference type="InterPro" id="IPR003400">
    <property type="entry name" value="ExbD"/>
</dbReference>
<keyword evidence="7" id="KW-0653">Protein transport</keyword>
<dbReference type="GO" id="GO:0015031">
    <property type="term" value="P:protein transport"/>
    <property type="evidence" value="ECO:0007669"/>
    <property type="project" value="UniProtKB-KW"/>
</dbReference>
<dbReference type="EMBL" id="CP018477">
    <property type="protein sequence ID" value="ASV73884.1"/>
    <property type="molecule type" value="Genomic_DNA"/>
</dbReference>